<proteinExistence type="predicted"/>
<organism evidence="1 2">
    <name type="scientific">Sporanaerobium hydrogeniformans</name>
    <dbReference type="NCBI Taxonomy" id="3072179"/>
    <lineage>
        <taxon>Bacteria</taxon>
        <taxon>Bacillati</taxon>
        <taxon>Bacillota</taxon>
        <taxon>Clostridia</taxon>
        <taxon>Lachnospirales</taxon>
        <taxon>Lachnospiraceae</taxon>
        <taxon>Sporanaerobium</taxon>
    </lineage>
</organism>
<sequence length="289" mass="31633">MKDYIIRGTDLARNFRFFGAYTKNMVSTACSKHQTSPVASAALGRTMTGAAMMGRMLKDDNDRVSILIKGDGPIGGIVVEANGKGNTKGYVYHPQVDLPKKPNGKLDVSGAIGNAIMTVMKDMGLKEPYTGQIAMLSGEIAEDFTDYFAISEQTNTAVSLGVLVDVDYSIKEAGGFIIQVLPEATDEAITELEGKLKAFTSLTTCLDQGQTVEDIMKDLLGEIDLMEKVEVEFVCDCSKERMERALVSVGKKDLQQMADEDEETELVCHFCNDKYTFTQAEILELIKNC</sequence>
<evidence type="ECO:0000313" key="2">
    <source>
        <dbReference type="Proteomes" id="UP000224460"/>
    </source>
</evidence>
<evidence type="ECO:0000313" key="1">
    <source>
        <dbReference type="EMBL" id="PHV70879.1"/>
    </source>
</evidence>
<dbReference type="EMBL" id="PEDL01000006">
    <property type="protein sequence ID" value="PHV70879.1"/>
    <property type="molecule type" value="Genomic_DNA"/>
</dbReference>
<name>A0AC61DC54_9FIRM</name>
<accession>A0AC61DC54</accession>
<keyword evidence="2" id="KW-1185">Reference proteome</keyword>
<gene>
    <name evidence="1" type="ORF">CS063_07595</name>
</gene>
<protein>
    <submittedName>
        <fullName evidence="1">Hsp33 family molecular chaperone HslO</fullName>
    </submittedName>
</protein>
<comment type="caution">
    <text evidence="1">The sequence shown here is derived from an EMBL/GenBank/DDBJ whole genome shotgun (WGS) entry which is preliminary data.</text>
</comment>
<dbReference type="Proteomes" id="UP000224460">
    <property type="component" value="Unassembled WGS sequence"/>
</dbReference>
<reference evidence="1" key="1">
    <citation type="submission" date="2017-10" db="EMBL/GenBank/DDBJ databases">
        <title>Genome sequence of cellulolytic Lachnospiraceae bacterium XHS1971 isolated from hotspring sediment.</title>
        <authorList>
            <person name="Vasudevan G."/>
            <person name="Joshi A.J."/>
            <person name="Hivarkar S."/>
            <person name="Lanjekar V.B."/>
            <person name="Dhakephalkar P.K."/>
            <person name="Dagar S."/>
        </authorList>
    </citation>
    <scope>NUCLEOTIDE SEQUENCE</scope>
    <source>
        <strain evidence="1">XHS1971</strain>
    </source>
</reference>